<dbReference type="GO" id="GO:0022857">
    <property type="term" value="F:transmembrane transporter activity"/>
    <property type="evidence" value="ECO:0007669"/>
    <property type="project" value="TreeGrafter"/>
</dbReference>
<comment type="subcellular location">
    <subcellularLocation>
        <location evidence="1">Cell inner membrane</location>
        <topology evidence="1">Multi-pass membrane protein</topology>
    </subcellularLocation>
</comment>
<dbReference type="GO" id="GO:0005886">
    <property type="term" value="C:plasma membrane"/>
    <property type="evidence" value="ECO:0007669"/>
    <property type="project" value="UniProtKB-SubCell"/>
</dbReference>
<proteinExistence type="predicted"/>
<keyword evidence="6" id="KW-0472">Membrane</keyword>
<dbReference type="InterPro" id="IPR010656">
    <property type="entry name" value="DctM"/>
</dbReference>
<evidence type="ECO:0000256" key="3">
    <source>
        <dbReference type="ARBA" id="ARBA00022519"/>
    </source>
</evidence>
<name>X1P1X0_9ZZZZ</name>
<organism evidence="8">
    <name type="scientific">marine sediment metagenome</name>
    <dbReference type="NCBI Taxonomy" id="412755"/>
    <lineage>
        <taxon>unclassified sequences</taxon>
        <taxon>metagenomes</taxon>
        <taxon>ecological metagenomes</taxon>
    </lineage>
</organism>
<evidence type="ECO:0000313" key="8">
    <source>
        <dbReference type="EMBL" id="GAI24909.1"/>
    </source>
</evidence>
<reference evidence="8" key="1">
    <citation type="journal article" date="2014" name="Front. Microbiol.">
        <title>High frequency of phylogenetically diverse reductive dehalogenase-homologous genes in deep subseafloor sedimentary metagenomes.</title>
        <authorList>
            <person name="Kawai M."/>
            <person name="Futagami T."/>
            <person name="Toyoda A."/>
            <person name="Takaki Y."/>
            <person name="Nishi S."/>
            <person name="Hori S."/>
            <person name="Arai W."/>
            <person name="Tsubouchi T."/>
            <person name="Morono Y."/>
            <person name="Uchiyama I."/>
            <person name="Ito T."/>
            <person name="Fujiyama A."/>
            <person name="Inagaki F."/>
            <person name="Takami H."/>
        </authorList>
    </citation>
    <scope>NUCLEOTIDE SEQUENCE</scope>
    <source>
        <strain evidence="8">Expedition CK06-06</strain>
    </source>
</reference>
<protein>
    <recommendedName>
        <fullName evidence="7">TRAP C4-dicarboxylate transport system permease DctM subunit domain-containing protein</fullName>
    </recommendedName>
</protein>
<sequence>PVFFGVLMIVNLAIGNVTPPVGLDLFVVSAVTKISIDRIARAMLPLFDYFNY</sequence>
<dbReference type="AlphaFoldDB" id="X1P1X0"/>
<dbReference type="Pfam" id="PF06808">
    <property type="entry name" value="DctM"/>
    <property type="match status" value="1"/>
</dbReference>
<dbReference type="PANTHER" id="PTHR33362:SF3">
    <property type="entry name" value="SIALIC ACID TRAP TRANSPORTER PERMEASE PROTEIN SIAT"/>
    <property type="match status" value="1"/>
</dbReference>
<dbReference type="EMBL" id="BARV01017579">
    <property type="protein sequence ID" value="GAI24909.1"/>
    <property type="molecule type" value="Genomic_DNA"/>
</dbReference>
<evidence type="ECO:0000259" key="7">
    <source>
        <dbReference type="Pfam" id="PF06808"/>
    </source>
</evidence>
<keyword evidence="3" id="KW-0997">Cell inner membrane</keyword>
<comment type="caution">
    <text evidence="8">The sequence shown here is derived from an EMBL/GenBank/DDBJ whole genome shotgun (WGS) entry which is preliminary data.</text>
</comment>
<keyword evidence="4" id="KW-0812">Transmembrane</keyword>
<feature type="non-terminal residue" evidence="8">
    <location>
        <position position="1"/>
    </location>
</feature>
<feature type="domain" description="TRAP C4-dicarboxylate transport system permease DctM subunit" evidence="7">
    <location>
        <begin position="1"/>
        <end position="49"/>
    </location>
</feature>
<keyword evidence="2" id="KW-1003">Cell membrane</keyword>
<gene>
    <name evidence="8" type="ORF">S06H3_29918</name>
</gene>
<evidence type="ECO:0000256" key="2">
    <source>
        <dbReference type="ARBA" id="ARBA00022475"/>
    </source>
</evidence>
<dbReference type="PANTHER" id="PTHR33362">
    <property type="entry name" value="SIALIC ACID TRAP TRANSPORTER PERMEASE PROTEIN SIAT-RELATED"/>
    <property type="match status" value="1"/>
</dbReference>
<keyword evidence="5" id="KW-1133">Transmembrane helix</keyword>
<accession>X1P1X0</accession>
<evidence type="ECO:0000256" key="1">
    <source>
        <dbReference type="ARBA" id="ARBA00004429"/>
    </source>
</evidence>
<evidence type="ECO:0000256" key="6">
    <source>
        <dbReference type="ARBA" id="ARBA00023136"/>
    </source>
</evidence>
<evidence type="ECO:0000256" key="5">
    <source>
        <dbReference type="ARBA" id="ARBA00022989"/>
    </source>
</evidence>
<dbReference type="InterPro" id="IPR004681">
    <property type="entry name" value="TRAP_DctM"/>
</dbReference>
<evidence type="ECO:0000256" key="4">
    <source>
        <dbReference type="ARBA" id="ARBA00022692"/>
    </source>
</evidence>